<proteinExistence type="predicted"/>
<dbReference type="GO" id="GO:0022857">
    <property type="term" value="F:transmembrane transporter activity"/>
    <property type="evidence" value="ECO:0007669"/>
    <property type="project" value="InterPro"/>
</dbReference>
<dbReference type="GO" id="GO:0005886">
    <property type="term" value="C:plasma membrane"/>
    <property type="evidence" value="ECO:0007669"/>
    <property type="project" value="UniProtKB-SubCell"/>
</dbReference>
<feature type="transmembrane region" description="Helical" evidence="6">
    <location>
        <begin position="12"/>
        <end position="31"/>
    </location>
</feature>
<feature type="transmembrane region" description="Helical" evidence="6">
    <location>
        <begin position="296"/>
        <end position="312"/>
    </location>
</feature>
<dbReference type="Pfam" id="PF07690">
    <property type="entry name" value="MFS_1"/>
    <property type="match status" value="1"/>
</dbReference>
<dbReference type="PANTHER" id="PTHR11360:SF284">
    <property type="entry name" value="EG:103B4.3 PROTEIN-RELATED"/>
    <property type="match status" value="1"/>
</dbReference>
<protein>
    <submittedName>
        <fullName evidence="8">MFS transporter</fullName>
    </submittedName>
</protein>
<name>A0AAJ1V483_9LACT</name>
<evidence type="ECO:0000313" key="8">
    <source>
        <dbReference type="EMBL" id="MDK7188071.1"/>
    </source>
</evidence>
<dbReference type="PANTHER" id="PTHR11360">
    <property type="entry name" value="MONOCARBOXYLATE TRANSPORTER"/>
    <property type="match status" value="1"/>
</dbReference>
<gene>
    <name evidence="8" type="ORF">QP433_08825</name>
</gene>
<dbReference type="EMBL" id="JASOOE010000024">
    <property type="protein sequence ID" value="MDK7188071.1"/>
    <property type="molecule type" value="Genomic_DNA"/>
</dbReference>
<dbReference type="InterPro" id="IPR020846">
    <property type="entry name" value="MFS_dom"/>
</dbReference>
<dbReference type="PROSITE" id="PS50850">
    <property type="entry name" value="MFS"/>
    <property type="match status" value="1"/>
</dbReference>
<comment type="caution">
    <text evidence="8">The sequence shown here is derived from an EMBL/GenBank/DDBJ whole genome shotgun (WGS) entry which is preliminary data.</text>
</comment>
<dbReference type="SUPFAM" id="SSF103473">
    <property type="entry name" value="MFS general substrate transporter"/>
    <property type="match status" value="1"/>
</dbReference>
<feature type="transmembrane region" description="Helical" evidence="6">
    <location>
        <begin position="381"/>
        <end position="402"/>
    </location>
</feature>
<sequence>MRENAIQKTKFHYLIIIIALCGMMAGTYGLVMNCGNVFVYPVTHNVGIYQGSFAITFTITIFTNSFVSIYVIKLMREFNFKKIILSGAILLGLGTLFLAASKNIWMMYFASFIRGIGMAMYGAVPVLFLVNQWFEKHNGLVTSIVMVASGVTGAVMAPIFAHVIAEYGWRQGYVVMAIMNVVFSLLAVCYPFTMDPKEMNLSAYGAVKEEQKSIERMQLTKSKLVDFKFLVLFGIIIILTTAMQNLQMYFSSYAVDLGHSIEFGAQMISFCMIGNIVSKTIFGFLNDRWGSVPTSILMYFLNFLAVILLLFFNSREIIFLASALYGVVFSLAVVAMSLLTTYFFGKEQYEYIYPKLAFIASIFSSIMSVAAGYFYDFFGSLHPVMMVVILFQMISIIIILLLDYYKHKLEARNEHI</sequence>
<dbReference type="Proteomes" id="UP001229251">
    <property type="component" value="Unassembled WGS sequence"/>
</dbReference>
<evidence type="ECO:0000256" key="6">
    <source>
        <dbReference type="SAM" id="Phobius"/>
    </source>
</evidence>
<evidence type="ECO:0000256" key="1">
    <source>
        <dbReference type="ARBA" id="ARBA00004651"/>
    </source>
</evidence>
<feature type="transmembrane region" description="Helical" evidence="6">
    <location>
        <begin position="83"/>
        <end position="100"/>
    </location>
</feature>
<keyword evidence="4 6" id="KW-1133">Transmembrane helix</keyword>
<feature type="transmembrane region" description="Helical" evidence="6">
    <location>
        <begin position="356"/>
        <end position="375"/>
    </location>
</feature>
<dbReference type="InterPro" id="IPR011701">
    <property type="entry name" value="MFS"/>
</dbReference>
<evidence type="ECO:0000313" key="9">
    <source>
        <dbReference type="Proteomes" id="UP001229251"/>
    </source>
</evidence>
<dbReference type="AlphaFoldDB" id="A0AAJ1V483"/>
<feature type="transmembrane region" description="Helical" evidence="6">
    <location>
        <begin position="106"/>
        <end position="128"/>
    </location>
</feature>
<feature type="transmembrane region" description="Helical" evidence="6">
    <location>
        <begin position="263"/>
        <end position="284"/>
    </location>
</feature>
<evidence type="ECO:0000256" key="4">
    <source>
        <dbReference type="ARBA" id="ARBA00022989"/>
    </source>
</evidence>
<feature type="transmembrane region" description="Helical" evidence="6">
    <location>
        <begin position="51"/>
        <end position="71"/>
    </location>
</feature>
<dbReference type="RefSeq" id="WP_016648444.1">
    <property type="nucleotide sequence ID" value="NZ_JASOOE010000024.1"/>
</dbReference>
<keyword evidence="2" id="KW-0813">Transport</keyword>
<evidence type="ECO:0000256" key="2">
    <source>
        <dbReference type="ARBA" id="ARBA00022448"/>
    </source>
</evidence>
<keyword evidence="5 6" id="KW-0472">Membrane</keyword>
<accession>A0AAJ1V483</accession>
<dbReference type="InterPro" id="IPR036259">
    <property type="entry name" value="MFS_trans_sf"/>
</dbReference>
<comment type="subcellular location">
    <subcellularLocation>
        <location evidence="1">Cell membrane</location>
        <topology evidence="1">Multi-pass membrane protein</topology>
    </subcellularLocation>
</comment>
<dbReference type="InterPro" id="IPR050327">
    <property type="entry name" value="Proton-linked_MCT"/>
</dbReference>
<keyword evidence="3 6" id="KW-0812">Transmembrane</keyword>
<reference evidence="8" key="1">
    <citation type="submission" date="2023-05" db="EMBL/GenBank/DDBJ databases">
        <title>Cataloging the Phylogenetic Diversity of Human Bladder Bacteria.</title>
        <authorList>
            <person name="Du J."/>
        </authorList>
    </citation>
    <scope>NUCLEOTIDE SEQUENCE</scope>
    <source>
        <strain evidence="8">UMB1231</strain>
    </source>
</reference>
<dbReference type="Gene3D" id="1.20.1250.20">
    <property type="entry name" value="MFS general substrate transporter like domains"/>
    <property type="match status" value="1"/>
</dbReference>
<organism evidence="8 9">
    <name type="scientific">Facklamia hominis</name>
    <dbReference type="NCBI Taxonomy" id="178214"/>
    <lineage>
        <taxon>Bacteria</taxon>
        <taxon>Bacillati</taxon>
        <taxon>Bacillota</taxon>
        <taxon>Bacilli</taxon>
        <taxon>Lactobacillales</taxon>
        <taxon>Aerococcaceae</taxon>
        <taxon>Facklamia</taxon>
    </lineage>
</organism>
<evidence type="ECO:0000256" key="3">
    <source>
        <dbReference type="ARBA" id="ARBA00022692"/>
    </source>
</evidence>
<evidence type="ECO:0000256" key="5">
    <source>
        <dbReference type="ARBA" id="ARBA00023136"/>
    </source>
</evidence>
<evidence type="ECO:0000259" key="7">
    <source>
        <dbReference type="PROSITE" id="PS50850"/>
    </source>
</evidence>
<feature type="domain" description="Major facilitator superfamily (MFS) profile" evidence="7">
    <location>
        <begin position="14"/>
        <end position="407"/>
    </location>
</feature>
<feature type="transmembrane region" description="Helical" evidence="6">
    <location>
        <begin position="318"/>
        <end position="344"/>
    </location>
</feature>
<feature type="transmembrane region" description="Helical" evidence="6">
    <location>
        <begin position="173"/>
        <end position="192"/>
    </location>
</feature>
<feature type="transmembrane region" description="Helical" evidence="6">
    <location>
        <begin position="140"/>
        <end position="161"/>
    </location>
</feature>
<feature type="transmembrane region" description="Helical" evidence="6">
    <location>
        <begin position="225"/>
        <end position="243"/>
    </location>
</feature>